<dbReference type="Proteomes" id="UP001444661">
    <property type="component" value="Unassembled WGS sequence"/>
</dbReference>
<reference evidence="1 2" key="1">
    <citation type="submission" date="2023-01" db="EMBL/GenBank/DDBJ databases">
        <title>Analysis of 21 Apiospora genomes using comparative genomics revels a genus with tremendous synthesis potential of carbohydrate active enzymes and secondary metabolites.</title>
        <authorList>
            <person name="Sorensen T."/>
        </authorList>
    </citation>
    <scope>NUCLEOTIDE SEQUENCE [LARGE SCALE GENOMIC DNA]</scope>
    <source>
        <strain evidence="1 2">CBS 33761</strain>
    </source>
</reference>
<gene>
    <name evidence="1" type="ORF">PG993_002821</name>
</gene>
<accession>A0ABR1TXQ9</accession>
<keyword evidence="2" id="KW-1185">Reference proteome</keyword>
<sequence>MLSDLDVETVGNLFEFWLNVSKPLAQVPSVASAETGGTPRGLSPVALGLFDAIWLKHEMVRRPWDSAVNTNNDPLCAVVGIIEDREMR</sequence>
<proteinExistence type="predicted"/>
<dbReference type="EMBL" id="JAQQWK010000002">
    <property type="protein sequence ID" value="KAK8051436.1"/>
    <property type="molecule type" value="Genomic_DNA"/>
</dbReference>
<evidence type="ECO:0000313" key="1">
    <source>
        <dbReference type="EMBL" id="KAK8051436.1"/>
    </source>
</evidence>
<evidence type="ECO:0000313" key="2">
    <source>
        <dbReference type="Proteomes" id="UP001444661"/>
    </source>
</evidence>
<comment type="caution">
    <text evidence="1">The sequence shown here is derived from an EMBL/GenBank/DDBJ whole genome shotgun (WGS) entry which is preliminary data.</text>
</comment>
<organism evidence="1 2">
    <name type="scientific">Apiospora rasikravindrae</name>
    <dbReference type="NCBI Taxonomy" id="990691"/>
    <lineage>
        <taxon>Eukaryota</taxon>
        <taxon>Fungi</taxon>
        <taxon>Dikarya</taxon>
        <taxon>Ascomycota</taxon>
        <taxon>Pezizomycotina</taxon>
        <taxon>Sordariomycetes</taxon>
        <taxon>Xylariomycetidae</taxon>
        <taxon>Amphisphaeriales</taxon>
        <taxon>Apiosporaceae</taxon>
        <taxon>Apiospora</taxon>
    </lineage>
</organism>
<protein>
    <submittedName>
        <fullName evidence="1">Uncharacterized protein</fullName>
    </submittedName>
</protein>
<name>A0ABR1TXQ9_9PEZI</name>